<organism evidence="2 3">
    <name type="scientific">Sphingopyxis witflariensis</name>
    <dbReference type="NCBI Taxonomy" id="173675"/>
    <lineage>
        <taxon>Bacteria</taxon>
        <taxon>Pseudomonadati</taxon>
        <taxon>Pseudomonadota</taxon>
        <taxon>Alphaproteobacteria</taxon>
        <taxon>Sphingomonadales</taxon>
        <taxon>Sphingomonadaceae</taxon>
        <taxon>Sphingopyxis</taxon>
    </lineage>
</organism>
<dbReference type="Proteomes" id="UP000197097">
    <property type="component" value="Unassembled WGS sequence"/>
</dbReference>
<feature type="domain" description="HTH marR-type" evidence="1">
    <location>
        <begin position="8"/>
        <end position="41"/>
    </location>
</feature>
<sequence length="56" mass="6273">IASGLPTTSALRLLRRLCEEGLISREADRDDGRRNYVRLSPELAHRLTAYFAEGDA</sequence>
<dbReference type="EMBL" id="NISJ01000033">
    <property type="protein sequence ID" value="OWQ88344.1"/>
    <property type="molecule type" value="Genomic_DNA"/>
</dbReference>
<keyword evidence="3" id="KW-1185">Reference proteome</keyword>
<dbReference type="Gene3D" id="1.10.10.10">
    <property type="entry name" value="Winged helix-like DNA-binding domain superfamily/Winged helix DNA-binding domain"/>
    <property type="match status" value="1"/>
</dbReference>
<name>A0A246J7Y2_9SPHN</name>
<accession>A0A246J7Y2</accession>
<evidence type="ECO:0000313" key="2">
    <source>
        <dbReference type="EMBL" id="OWQ88344.1"/>
    </source>
</evidence>
<reference evidence="2 3" key="1">
    <citation type="journal article" date="2002" name="Int. J. Syst. Evol. Microbiol.">
        <title>Sphingopyxis witflariensis sp. nov., isolated from activated sludge.</title>
        <authorList>
            <person name="Kampfer P."/>
            <person name="Witzenberger R."/>
            <person name="Denner E.B."/>
            <person name="Busse H.J."/>
            <person name="Neef A."/>
        </authorList>
    </citation>
    <scope>NUCLEOTIDE SEQUENCE [LARGE SCALE GENOMIC DNA]</scope>
    <source>
        <strain evidence="2 3">DSM 14551</strain>
    </source>
</reference>
<dbReference type="GO" id="GO:0003700">
    <property type="term" value="F:DNA-binding transcription factor activity"/>
    <property type="evidence" value="ECO:0007669"/>
    <property type="project" value="InterPro"/>
</dbReference>
<dbReference type="InterPro" id="IPR036390">
    <property type="entry name" value="WH_DNA-bd_sf"/>
</dbReference>
<dbReference type="Pfam" id="PF13463">
    <property type="entry name" value="HTH_27"/>
    <property type="match status" value="1"/>
</dbReference>
<dbReference type="InterPro" id="IPR000835">
    <property type="entry name" value="HTH_MarR-typ"/>
</dbReference>
<dbReference type="InterPro" id="IPR036388">
    <property type="entry name" value="WH-like_DNA-bd_sf"/>
</dbReference>
<evidence type="ECO:0000313" key="3">
    <source>
        <dbReference type="Proteomes" id="UP000197097"/>
    </source>
</evidence>
<gene>
    <name evidence="2" type="ORF">CDQ91_20785</name>
</gene>
<evidence type="ECO:0000259" key="1">
    <source>
        <dbReference type="Pfam" id="PF13463"/>
    </source>
</evidence>
<feature type="non-terminal residue" evidence="2">
    <location>
        <position position="1"/>
    </location>
</feature>
<protein>
    <submittedName>
        <fullName evidence="2">DNA repair protein RadC</fullName>
    </submittedName>
</protein>
<dbReference type="OrthoDB" id="9804482at2"/>
<comment type="caution">
    <text evidence="2">The sequence shown here is derived from an EMBL/GenBank/DDBJ whole genome shotgun (WGS) entry which is preliminary data.</text>
</comment>
<dbReference type="AlphaFoldDB" id="A0A246J7Y2"/>
<proteinExistence type="predicted"/>
<dbReference type="SUPFAM" id="SSF46785">
    <property type="entry name" value="Winged helix' DNA-binding domain"/>
    <property type="match status" value="1"/>
</dbReference>